<sequence length="74" mass="8008">MDLPDVHFHDLRHVGNTLAAATGASLKELMARMGHSSPRAALIHLHASQDRDQAIAKALGQAFKVASEPRIEKT</sequence>
<reference evidence="2 3" key="1">
    <citation type="submission" date="2021-01" db="EMBL/GenBank/DDBJ databases">
        <title>Whole genome shotgun sequence of Planotetraspora mira NBRC 15435.</title>
        <authorList>
            <person name="Komaki H."/>
            <person name="Tamura T."/>
        </authorList>
    </citation>
    <scope>NUCLEOTIDE SEQUENCE [LARGE SCALE GENOMIC DNA]</scope>
    <source>
        <strain evidence="2 3">NBRC 15435</strain>
    </source>
</reference>
<keyword evidence="3" id="KW-1185">Reference proteome</keyword>
<dbReference type="InterPro" id="IPR013762">
    <property type="entry name" value="Integrase-like_cat_sf"/>
</dbReference>
<dbReference type="GO" id="GO:0006310">
    <property type="term" value="P:DNA recombination"/>
    <property type="evidence" value="ECO:0007669"/>
    <property type="project" value="UniProtKB-KW"/>
</dbReference>
<dbReference type="GO" id="GO:0015074">
    <property type="term" value="P:DNA integration"/>
    <property type="evidence" value="ECO:0007669"/>
    <property type="project" value="InterPro"/>
</dbReference>
<protein>
    <recommendedName>
        <fullName evidence="4">Tyr recombinase domain-containing protein</fullName>
    </recommendedName>
</protein>
<dbReference type="Gene3D" id="1.10.443.10">
    <property type="entry name" value="Intergrase catalytic core"/>
    <property type="match status" value="1"/>
</dbReference>
<dbReference type="SUPFAM" id="SSF56349">
    <property type="entry name" value="DNA breaking-rejoining enzymes"/>
    <property type="match status" value="1"/>
</dbReference>
<evidence type="ECO:0000313" key="3">
    <source>
        <dbReference type="Proteomes" id="UP000650628"/>
    </source>
</evidence>
<proteinExistence type="predicted"/>
<gene>
    <name evidence="2" type="ORF">Pmi06nite_71390</name>
</gene>
<keyword evidence="1" id="KW-0233">DNA recombination</keyword>
<dbReference type="Proteomes" id="UP000650628">
    <property type="component" value="Unassembled WGS sequence"/>
</dbReference>
<accession>A0A8J3XA52</accession>
<dbReference type="InterPro" id="IPR011010">
    <property type="entry name" value="DNA_brk_join_enz"/>
</dbReference>
<comment type="caution">
    <text evidence="2">The sequence shown here is derived from an EMBL/GenBank/DDBJ whole genome shotgun (WGS) entry which is preliminary data.</text>
</comment>
<dbReference type="GO" id="GO:0003677">
    <property type="term" value="F:DNA binding"/>
    <property type="evidence" value="ECO:0007669"/>
    <property type="project" value="InterPro"/>
</dbReference>
<evidence type="ECO:0000256" key="1">
    <source>
        <dbReference type="ARBA" id="ARBA00023172"/>
    </source>
</evidence>
<dbReference type="EMBL" id="BOOO01000041">
    <property type="protein sequence ID" value="GII33697.1"/>
    <property type="molecule type" value="Genomic_DNA"/>
</dbReference>
<evidence type="ECO:0008006" key="4">
    <source>
        <dbReference type="Google" id="ProtNLM"/>
    </source>
</evidence>
<organism evidence="2 3">
    <name type="scientific">Planotetraspora mira</name>
    <dbReference type="NCBI Taxonomy" id="58121"/>
    <lineage>
        <taxon>Bacteria</taxon>
        <taxon>Bacillati</taxon>
        <taxon>Actinomycetota</taxon>
        <taxon>Actinomycetes</taxon>
        <taxon>Streptosporangiales</taxon>
        <taxon>Streptosporangiaceae</taxon>
        <taxon>Planotetraspora</taxon>
    </lineage>
</organism>
<name>A0A8J3XA52_9ACTN</name>
<dbReference type="AlphaFoldDB" id="A0A8J3XA52"/>
<evidence type="ECO:0000313" key="2">
    <source>
        <dbReference type="EMBL" id="GII33697.1"/>
    </source>
</evidence>